<name>A0ABR4D2D2_9PEZI</name>
<gene>
    <name evidence="2" type="ORF">VTJ83DRAFT_7044</name>
</gene>
<proteinExistence type="predicted"/>
<sequence length="493" mass="54366">MPSPWDPKGFRRPSAWNSKWSYATRKYRQEDKGTPSSPPPLGELVSTLSVKDLEVPAKGYLSFSQIENATTVTSYSWVDNPSLGPTILIPGKPPRWTPQKHPAPLKEDTGTYYRDKNAARYPKHPIEPAVVASLRADPTIPAEINVFACGSTLGNLLRFVRGEDKAFRMLASWVKGTVFLVRRENSPTELIPDVRGFGHNFLDANTTWERDVKGSASNQRLVRYTFGGLDMMVRFECDGYIEPSASAPSPASQTEPTTATNDADLIASLASTSISTPSHTAGQGSSQSHGLTIKPAGCLVPQSTIFDVKTRSINTRFKRDHFAEELPRLWVSQIPTFILAFHDRGLFHKKDTEIKNVREDVRKWEVEHKHELASLAALLHRIRDMLKGHPEQRLELVHGGDGTLEMRNQLGDAGEVLSEAVRQQWEASGAKGDRAGDGDQDQGARSTQNQGSVHEDDKDDASGGIKVAWDDGESEDFTACAAESCGYCGKCSY</sequence>
<keyword evidence="3" id="KW-1185">Reference proteome</keyword>
<dbReference type="PANTHER" id="PTHR35179:SF2">
    <property type="entry name" value="START DOMAIN-CONTAINING PROTEIN"/>
    <property type="match status" value="1"/>
</dbReference>
<feature type="region of interest" description="Disordered" evidence="1">
    <location>
        <begin position="425"/>
        <end position="468"/>
    </location>
</feature>
<evidence type="ECO:0000313" key="3">
    <source>
        <dbReference type="Proteomes" id="UP001600064"/>
    </source>
</evidence>
<dbReference type="RefSeq" id="XP_070863261.1">
    <property type="nucleotide sequence ID" value="XM_071013823.1"/>
</dbReference>
<accession>A0ABR4D2D2</accession>
<comment type="caution">
    <text evidence="2">The sequence shown here is derived from an EMBL/GenBank/DDBJ whole genome shotgun (WGS) entry which is preliminary data.</text>
</comment>
<reference evidence="2 3" key="1">
    <citation type="journal article" date="2024" name="Commun. Biol.">
        <title>Comparative genomic analysis of thermophilic fungi reveals convergent evolutionary adaptations and gene losses.</title>
        <authorList>
            <person name="Steindorff A.S."/>
            <person name="Aguilar-Pontes M.V."/>
            <person name="Robinson A.J."/>
            <person name="Andreopoulos B."/>
            <person name="LaButti K."/>
            <person name="Kuo A."/>
            <person name="Mondo S."/>
            <person name="Riley R."/>
            <person name="Otillar R."/>
            <person name="Haridas S."/>
            <person name="Lipzen A."/>
            <person name="Grimwood J."/>
            <person name="Schmutz J."/>
            <person name="Clum A."/>
            <person name="Reid I.D."/>
            <person name="Moisan M.C."/>
            <person name="Butler G."/>
            <person name="Nguyen T.T.M."/>
            <person name="Dewar K."/>
            <person name="Conant G."/>
            <person name="Drula E."/>
            <person name="Henrissat B."/>
            <person name="Hansel C."/>
            <person name="Singer S."/>
            <person name="Hutchinson M.I."/>
            <person name="de Vries R.P."/>
            <person name="Natvig D.O."/>
            <person name="Powell A.J."/>
            <person name="Tsang A."/>
            <person name="Grigoriev I.V."/>
        </authorList>
    </citation>
    <scope>NUCLEOTIDE SEQUENCE [LARGE SCALE GENOMIC DNA]</scope>
    <source>
        <strain evidence="2 3">ATCC 22073</strain>
    </source>
</reference>
<dbReference type="Proteomes" id="UP001600064">
    <property type="component" value="Unassembled WGS sequence"/>
</dbReference>
<feature type="region of interest" description="Disordered" evidence="1">
    <location>
        <begin position="88"/>
        <end position="110"/>
    </location>
</feature>
<dbReference type="EMBL" id="JAZGUE010000007">
    <property type="protein sequence ID" value="KAL2264534.1"/>
    <property type="molecule type" value="Genomic_DNA"/>
</dbReference>
<evidence type="ECO:0008006" key="4">
    <source>
        <dbReference type="Google" id="ProtNLM"/>
    </source>
</evidence>
<dbReference type="PANTHER" id="PTHR35179">
    <property type="entry name" value="PROTEIN CBG02620"/>
    <property type="match status" value="1"/>
</dbReference>
<evidence type="ECO:0000313" key="2">
    <source>
        <dbReference type="EMBL" id="KAL2264534.1"/>
    </source>
</evidence>
<protein>
    <recommendedName>
        <fullName evidence="4">Geranylgeranyl pyrophosphate synthetase</fullName>
    </recommendedName>
</protein>
<evidence type="ECO:0000256" key="1">
    <source>
        <dbReference type="SAM" id="MobiDB-lite"/>
    </source>
</evidence>
<dbReference type="GeneID" id="98128467"/>
<organism evidence="2 3">
    <name type="scientific">Remersonia thermophila</name>
    <dbReference type="NCBI Taxonomy" id="72144"/>
    <lineage>
        <taxon>Eukaryota</taxon>
        <taxon>Fungi</taxon>
        <taxon>Dikarya</taxon>
        <taxon>Ascomycota</taxon>
        <taxon>Pezizomycotina</taxon>
        <taxon>Sordariomycetes</taxon>
        <taxon>Sordariomycetidae</taxon>
        <taxon>Sordariales</taxon>
        <taxon>Sordariales incertae sedis</taxon>
        <taxon>Remersonia</taxon>
    </lineage>
</organism>